<keyword evidence="1" id="KW-0966">Cell projection</keyword>
<dbReference type="SUPFAM" id="SSF101116">
    <property type="entry name" value="Flagellar export chaperone FliS"/>
    <property type="match status" value="1"/>
</dbReference>
<dbReference type="Proteomes" id="UP000242972">
    <property type="component" value="Unassembled WGS sequence"/>
</dbReference>
<evidence type="ECO:0000313" key="2">
    <source>
        <dbReference type="Proteomes" id="UP000242972"/>
    </source>
</evidence>
<comment type="caution">
    <text evidence="1">The sequence shown here is derived from an EMBL/GenBank/DDBJ whole genome shotgun (WGS) entry which is preliminary data.</text>
</comment>
<proteinExistence type="predicted"/>
<keyword evidence="1" id="KW-0282">Flagellum</keyword>
<dbReference type="Gene3D" id="1.20.120.340">
    <property type="entry name" value="Flagellar protein FliS"/>
    <property type="match status" value="1"/>
</dbReference>
<protein>
    <submittedName>
        <fullName evidence="1">Flagellar biosynthesis protein FliS</fullName>
    </submittedName>
</protein>
<dbReference type="EMBL" id="PXYW01000009">
    <property type="protein sequence ID" value="PSR34353.1"/>
    <property type="molecule type" value="Genomic_DNA"/>
</dbReference>
<evidence type="ECO:0000313" key="1">
    <source>
        <dbReference type="EMBL" id="PSR34353.1"/>
    </source>
</evidence>
<dbReference type="InterPro" id="IPR036584">
    <property type="entry name" value="FliS_sf"/>
</dbReference>
<keyword evidence="1" id="KW-0969">Cilium</keyword>
<organism evidence="1 2">
    <name type="scientific">Sulfobacillus benefaciens</name>
    <dbReference type="NCBI Taxonomy" id="453960"/>
    <lineage>
        <taxon>Bacteria</taxon>
        <taxon>Bacillati</taxon>
        <taxon>Bacillota</taxon>
        <taxon>Clostridia</taxon>
        <taxon>Eubacteriales</taxon>
        <taxon>Clostridiales Family XVII. Incertae Sedis</taxon>
        <taxon>Sulfobacillus</taxon>
    </lineage>
</organism>
<sequence length="137" mass="15509">MTVYDEAIIQYKVDTIQTLSEDELGLMLFEAALRHARHCQRAIDENNWELTVVHGGFVQNVMAGLVDTLNRDHPQAEPMRQLYLYCWRQAIRAQMDHHREDLDGVISVLENLIAGIKGHLSQGTHAIQAAESINFAG</sequence>
<name>A0A2T2XIM8_9FIRM</name>
<dbReference type="GO" id="GO:0044780">
    <property type="term" value="P:bacterial-type flagellum assembly"/>
    <property type="evidence" value="ECO:0007669"/>
    <property type="project" value="InterPro"/>
</dbReference>
<reference evidence="1 2" key="1">
    <citation type="journal article" date="2014" name="BMC Genomics">
        <title>Comparison of environmental and isolate Sulfobacillus genomes reveals diverse carbon, sulfur, nitrogen, and hydrogen metabolisms.</title>
        <authorList>
            <person name="Justice N.B."/>
            <person name="Norman A."/>
            <person name="Brown C.T."/>
            <person name="Singh A."/>
            <person name="Thomas B.C."/>
            <person name="Banfield J.F."/>
        </authorList>
    </citation>
    <scope>NUCLEOTIDE SEQUENCE [LARGE SCALE GENOMIC DNA]</scope>
    <source>
        <strain evidence="1">AMDSBA4</strain>
    </source>
</reference>
<dbReference type="Pfam" id="PF02561">
    <property type="entry name" value="FliS"/>
    <property type="match status" value="1"/>
</dbReference>
<dbReference type="AlphaFoldDB" id="A0A2T2XIM8"/>
<accession>A0A2T2XIM8</accession>
<dbReference type="InterPro" id="IPR003713">
    <property type="entry name" value="FliS"/>
</dbReference>
<gene>
    <name evidence="1" type="ORF">C7B46_05390</name>
</gene>